<dbReference type="RefSeq" id="WP_203193330.1">
    <property type="nucleotide sequence ID" value="NZ_CP063362.1"/>
</dbReference>
<evidence type="ECO:0000313" key="13">
    <source>
        <dbReference type="EMBL" id="QRG06421.1"/>
    </source>
</evidence>
<dbReference type="Gene3D" id="3.40.190.10">
    <property type="entry name" value="Periplasmic binding protein-like II"/>
    <property type="match status" value="2"/>
</dbReference>
<evidence type="ECO:0000259" key="12">
    <source>
        <dbReference type="Pfam" id="PF09084"/>
    </source>
</evidence>
<evidence type="ECO:0000256" key="1">
    <source>
        <dbReference type="ARBA" id="ARBA00003469"/>
    </source>
</evidence>
<dbReference type="AlphaFoldDB" id="A0A974PNE3"/>
<accession>A0A974PNE3</accession>
<keyword evidence="9" id="KW-0408">Iron</keyword>
<proteinExistence type="inferred from homology"/>
<reference evidence="13 14" key="1">
    <citation type="submission" date="2020-10" db="EMBL/GenBank/DDBJ databases">
        <title>Degradation of 1,4-Dioxane by Xanthobacter sp. YN2, via a Novel Group-2 Soluble Di-Iron Monooxygenase.</title>
        <authorList>
            <person name="Ma F."/>
            <person name="Wang Y."/>
            <person name="Yang J."/>
            <person name="Guo H."/>
            <person name="Su D."/>
            <person name="Yu L."/>
        </authorList>
    </citation>
    <scope>NUCLEOTIDE SEQUENCE [LARGE SCALE GENOMIC DNA]</scope>
    <source>
        <strain evidence="13 14">YN2</strain>
    </source>
</reference>
<comment type="pathway">
    <text evidence="2">Cofactor biosynthesis; thiamine diphosphate biosynthesis.</text>
</comment>
<evidence type="ECO:0000256" key="6">
    <source>
        <dbReference type="ARBA" id="ARBA00022723"/>
    </source>
</evidence>
<keyword evidence="7" id="KW-0663">Pyridoxal phosphate</keyword>
<comment type="subunit">
    <text evidence="4">Homodimer.</text>
</comment>
<dbReference type="Proteomes" id="UP000596427">
    <property type="component" value="Chromosome"/>
</dbReference>
<evidence type="ECO:0000256" key="4">
    <source>
        <dbReference type="ARBA" id="ARBA00011738"/>
    </source>
</evidence>
<gene>
    <name evidence="13" type="ORF">EZH22_26310</name>
</gene>
<name>A0A974PNE3_9HYPH</name>
<keyword evidence="5" id="KW-0808">Transferase</keyword>
<evidence type="ECO:0000256" key="9">
    <source>
        <dbReference type="ARBA" id="ARBA00023004"/>
    </source>
</evidence>
<keyword evidence="6" id="KW-0479">Metal-binding</keyword>
<evidence type="ECO:0000313" key="14">
    <source>
        <dbReference type="Proteomes" id="UP000596427"/>
    </source>
</evidence>
<keyword evidence="8" id="KW-0784">Thiamine biosynthesis</keyword>
<dbReference type="InterPro" id="IPR015168">
    <property type="entry name" value="SsuA/THI5"/>
</dbReference>
<evidence type="ECO:0000256" key="10">
    <source>
        <dbReference type="ARBA" id="ARBA00033171"/>
    </source>
</evidence>
<dbReference type="GO" id="GO:0016740">
    <property type="term" value="F:transferase activity"/>
    <property type="evidence" value="ECO:0007669"/>
    <property type="project" value="UniProtKB-KW"/>
</dbReference>
<comment type="similarity">
    <text evidence="3">Belongs to the NMT1/THI5 family.</text>
</comment>
<dbReference type="PANTHER" id="PTHR31528">
    <property type="entry name" value="4-AMINO-5-HYDROXYMETHYL-2-METHYLPYRIMIDINE PHOSPHATE SYNTHASE THI11-RELATED"/>
    <property type="match status" value="1"/>
</dbReference>
<evidence type="ECO:0000256" key="8">
    <source>
        <dbReference type="ARBA" id="ARBA00022977"/>
    </source>
</evidence>
<evidence type="ECO:0000256" key="7">
    <source>
        <dbReference type="ARBA" id="ARBA00022898"/>
    </source>
</evidence>
<dbReference type="Pfam" id="PF09084">
    <property type="entry name" value="NMT1"/>
    <property type="match status" value="1"/>
</dbReference>
<organism evidence="13 14">
    <name type="scientific">Xanthobacter dioxanivorans</name>
    <dbReference type="NCBI Taxonomy" id="2528964"/>
    <lineage>
        <taxon>Bacteria</taxon>
        <taxon>Pseudomonadati</taxon>
        <taxon>Pseudomonadota</taxon>
        <taxon>Alphaproteobacteria</taxon>
        <taxon>Hyphomicrobiales</taxon>
        <taxon>Xanthobacteraceae</taxon>
        <taxon>Xanthobacter</taxon>
    </lineage>
</organism>
<dbReference type="GO" id="GO:0009228">
    <property type="term" value="P:thiamine biosynthetic process"/>
    <property type="evidence" value="ECO:0007669"/>
    <property type="project" value="UniProtKB-KW"/>
</dbReference>
<dbReference type="PANTHER" id="PTHR31528:SF1">
    <property type="entry name" value="4-AMINO-5-HYDROXYMETHYL-2-METHYLPYRIMIDINE PHOSPHATE SYNTHASE THI11-RELATED"/>
    <property type="match status" value="1"/>
</dbReference>
<evidence type="ECO:0000256" key="11">
    <source>
        <dbReference type="ARBA" id="ARBA00048179"/>
    </source>
</evidence>
<feature type="domain" description="SsuA/THI5-like" evidence="12">
    <location>
        <begin position="22"/>
        <end position="233"/>
    </location>
</feature>
<keyword evidence="14" id="KW-1185">Reference proteome</keyword>
<evidence type="ECO:0000256" key="5">
    <source>
        <dbReference type="ARBA" id="ARBA00022679"/>
    </source>
</evidence>
<dbReference type="InterPro" id="IPR027939">
    <property type="entry name" value="NMT1/THI5"/>
</dbReference>
<dbReference type="GO" id="GO:0046872">
    <property type="term" value="F:metal ion binding"/>
    <property type="evidence" value="ECO:0007669"/>
    <property type="project" value="UniProtKB-KW"/>
</dbReference>
<evidence type="ECO:0000256" key="2">
    <source>
        <dbReference type="ARBA" id="ARBA00004948"/>
    </source>
</evidence>
<comment type="catalytic activity">
    <reaction evidence="11">
        <text>N(6)-(pyridoxal phosphate)-L-lysyl-[4-amino-5-hydroxymethyl-2-methylpyrimidine phosphate synthase] + L-histidyl-[4-amino-5-hydroxymethyl-2-methylpyrimidine phosphate synthase] + 2 Fe(3+) + 4 H2O = L-lysyl-[4-amino-5-hydroxymethyl-2-methylpyrimidine phosphate synthase] + (2S)-2-amino-5-hydroxy-4-oxopentanoyl-[4-amino-5-hydroxymethyl-2-methylpyrimidine phosphate synthase] + 4-amino-2-methyl-5-(phosphooxymethyl)pyrimidine + 3-oxopropanoate + 2 Fe(2+) + 2 H(+)</text>
        <dbReference type="Rhea" id="RHEA:65756"/>
        <dbReference type="Rhea" id="RHEA-COMP:16892"/>
        <dbReference type="Rhea" id="RHEA-COMP:16893"/>
        <dbReference type="Rhea" id="RHEA-COMP:16894"/>
        <dbReference type="Rhea" id="RHEA-COMP:16895"/>
        <dbReference type="ChEBI" id="CHEBI:15377"/>
        <dbReference type="ChEBI" id="CHEBI:15378"/>
        <dbReference type="ChEBI" id="CHEBI:29033"/>
        <dbReference type="ChEBI" id="CHEBI:29034"/>
        <dbReference type="ChEBI" id="CHEBI:29969"/>
        <dbReference type="ChEBI" id="CHEBI:29979"/>
        <dbReference type="ChEBI" id="CHEBI:33190"/>
        <dbReference type="ChEBI" id="CHEBI:58354"/>
        <dbReference type="ChEBI" id="CHEBI:143915"/>
        <dbReference type="ChEBI" id="CHEBI:157692"/>
    </reaction>
    <physiologicalReaction direction="left-to-right" evidence="11">
        <dbReference type="Rhea" id="RHEA:65757"/>
    </physiologicalReaction>
</comment>
<dbReference type="KEGG" id="xdi:EZH22_26310"/>
<sequence length="325" mass="34792">MAAPVRLNFILNTFYSGPQAWFFLADDRGYFRDEGLDVVFTEGDTLANAVPRIASGAFDAGYGDMNALVEHAAARPDTAPVAVFAMHNRSPYTIAVPAAGPVRTPADLAGRRLVSHPNDAAWRMFPEFCRATGLDASGITVEVSDLPHKDIVPLMLAGKWDGLFGFVNTINAQALEAGIDPRATLRHFEWQHHVPSLYGAAVMVSRALRRDHPEAVRGLVRAVNRGLADVVADLEAATDAVVRRNPAMDRAANHARLKGTLALEMAHPEAATRGLGDVDPARLAEAVALISAAKGLARPPALAQVFDPSFLPSATERVRALAEVA</sequence>
<evidence type="ECO:0000256" key="3">
    <source>
        <dbReference type="ARBA" id="ARBA00009406"/>
    </source>
</evidence>
<dbReference type="SUPFAM" id="SSF53850">
    <property type="entry name" value="Periplasmic binding protein-like II"/>
    <property type="match status" value="1"/>
</dbReference>
<protein>
    <recommendedName>
        <fullName evidence="10">Thiamine pyrimidine synthase</fullName>
    </recommendedName>
</protein>
<dbReference type="EMBL" id="CP063362">
    <property type="protein sequence ID" value="QRG06421.1"/>
    <property type="molecule type" value="Genomic_DNA"/>
</dbReference>
<comment type="function">
    <text evidence="1">Responsible for the formation of the pyrimidine heterocycle in the thiamine biosynthesis pathway. Catalyzes the formation of hydroxymethylpyrimidine phosphate (HMP-P) from histidine and pyridoxal phosphate (PLP). The protein uses PLP and the active site histidine to form HMP-P, generating an inactive enzyme. The enzyme can only undergo a single turnover, which suggests it is a suicide enzyme.</text>
</comment>